<dbReference type="AlphaFoldDB" id="A0AAN6P1V8"/>
<reference evidence="1" key="2">
    <citation type="submission" date="2023-06" db="EMBL/GenBank/DDBJ databases">
        <authorList>
            <consortium name="Lawrence Berkeley National Laboratory"/>
            <person name="Mondo S.J."/>
            <person name="Hensen N."/>
            <person name="Bonometti L."/>
            <person name="Westerberg I."/>
            <person name="Brannstrom I.O."/>
            <person name="Guillou S."/>
            <person name="Cros-Aarteil S."/>
            <person name="Calhoun S."/>
            <person name="Haridas S."/>
            <person name="Kuo A."/>
            <person name="Pangilinan J."/>
            <person name="Riley R."/>
            <person name="Labutti K."/>
            <person name="Andreopoulos B."/>
            <person name="Lipzen A."/>
            <person name="Chen C."/>
            <person name="Yanf M."/>
            <person name="Daum C."/>
            <person name="Ng V."/>
            <person name="Clum A."/>
            <person name="Steindorff A."/>
            <person name="Ohm R."/>
            <person name="Martin F."/>
            <person name="Silar P."/>
            <person name="Natvig D."/>
            <person name="Lalanne C."/>
            <person name="Gautier V."/>
            <person name="Ament-Velasquez S.L."/>
            <person name="Kruys A."/>
            <person name="Hutchinson M.I."/>
            <person name="Powell A.J."/>
            <person name="Barry K."/>
            <person name="Miller A.N."/>
            <person name="Grigoriev I.V."/>
            <person name="Debuchy R."/>
            <person name="Gladieux P."/>
            <person name="Thoren M.H."/>
            <person name="Johannesson H."/>
        </authorList>
    </citation>
    <scope>NUCLEOTIDE SEQUENCE</scope>
    <source>
        <strain evidence="1">CBS 626.80</strain>
    </source>
</reference>
<evidence type="ECO:0000313" key="2">
    <source>
        <dbReference type="Proteomes" id="UP001303222"/>
    </source>
</evidence>
<comment type="caution">
    <text evidence="1">The sequence shown here is derived from an EMBL/GenBank/DDBJ whole genome shotgun (WGS) entry which is preliminary data.</text>
</comment>
<dbReference type="EMBL" id="MU859068">
    <property type="protein sequence ID" value="KAK3956197.1"/>
    <property type="molecule type" value="Genomic_DNA"/>
</dbReference>
<accession>A0AAN6P1V8</accession>
<gene>
    <name evidence="1" type="ORF">QBC32DRAFT_195068</name>
</gene>
<evidence type="ECO:0000313" key="1">
    <source>
        <dbReference type="EMBL" id="KAK3956197.1"/>
    </source>
</evidence>
<keyword evidence="2" id="KW-1185">Reference proteome</keyword>
<organism evidence="1 2">
    <name type="scientific">Pseudoneurospora amorphoporcata</name>
    <dbReference type="NCBI Taxonomy" id="241081"/>
    <lineage>
        <taxon>Eukaryota</taxon>
        <taxon>Fungi</taxon>
        <taxon>Dikarya</taxon>
        <taxon>Ascomycota</taxon>
        <taxon>Pezizomycotina</taxon>
        <taxon>Sordariomycetes</taxon>
        <taxon>Sordariomycetidae</taxon>
        <taxon>Sordariales</taxon>
        <taxon>Sordariaceae</taxon>
        <taxon>Pseudoneurospora</taxon>
    </lineage>
</organism>
<feature type="non-terminal residue" evidence="1">
    <location>
        <position position="84"/>
    </location>
</feature>
<dbReference type="Proteomes" id="UP001303222">
    <property type="component" value="Unassembled WGS sequence"/>
</dbReference>
<protein>
    <submittedName>
        <fullName evidence="1">Uncharacterized protein</fullName>
    </submittedName>
</protein>
<reference evidence="1" key="1">
    <citation type="journal article" date="2023" name="Mol. Phylogenet. Evol.">
        <title>Genome-scale phylogeny and comparative genomics of the fungal order Sordariales.</title>
        <authorList>
            <person name="Hensen N."/>
            <person name="Bonometti L."/>
            <person name="Westerberg I."/>
            <person name="Brannstrom I.O."/>
            <person name="Guillou S."/>
            <person name="Cros-Aarteil S."/>
            <person name="Calhoun S."/>
            <person name="Haridas S."/>
            <person name="Kuo A."/>
            <person name="Mondo S."/>
            <person name="Pangilinan J."/>
            <person name="Riley R."/>
            <person name="LaButti K."/>
            <person name="Andreopoulos B."/>
            <person name="Lipzen A."/>
            <person name="Chen C."/>
            <person name="Yan M."/>
            <person name="Daum C."/>
            <person name="Ng V."/>
            <person name="Clum A."/>
            <person name="Steindorff A."/>
            <person name="Ohm R.A."/>
            <person name="Martin F."/>
            <person name="Silar P."/>
            <person name="Natvig D.O."/>
            <person name="Lalanne C."/>
            <person name="Gautier V."/>
            <person name="Ament-Velasquez S.L."/>
            <person name="Kruys A."/>
            <person name="Hutchinson M.I."/>
            <person name="Powell A.J."/>
            <person name="Barry K."/>
            <person name="Miller A.N."/>
            <person name="Grigoriev I.V."/>
            <person name="Debuchy R."/>
            <person name="Gladieux P."/>
            <person name="Hiltunen Thoren M."/>
            <person name="Johannesson H."/>
        </authorList>
    </citation>
    <scope>NUCLEOTIDE SEQUENCE</scope>
    <source>
        <strain evidence="1">CBS 626.80</strain>
    </source>
</reference>
<sequence length="84" mass="9254">IQVYREMQNRVLVVVARHLVKKKKPAGGYEEGPGACFEKVLLLVTVPHEGLCVAATGMNTPAKACRNNSFDEKGGRKARDRLTM</sequence>
<name>A0AAN6P1V8_9PEZI</name>
<feature type="non-terminal residue" evidence="1">
    <location>
        <position position="1"/>
    </location>
</feature>
<proteinExistence type="predicted"/>